<evidence type="ECO:0000256" key="1">
    <source>
        <dbReference type="SAM" id="MobiDB-lite"/>
    </source>
</evidence>
<gene>
    <name evidence="3" type="ORF">C3920_10325</name>
    <name evidence="4" type="ORF">CFR71_06350</name>
</gene>
<feature type="chain" id="PRO_5016346342" description="YfdX family protein" evidence="2">
    <location>
        <begin position="24"/>
        <end position="233"/>
    </location>
</feature>
<evidence type="ECO:0000256" key="2">
    <source>
        <dbReference type="SAM" id="SignalP"/>
    </source>
</evidence>
<accession>A0A318QF43</accession>
<dbReference type="Gene3D" id="1.20.120.1940">
    <property type="entry name" value="YfdX protein domain"/>
    <property type="match status" value="1"/>
</dbReference>
<evidence type="ECO:0000313" key="4">
    <source>
        <dbReference type="EMBL" id="PYD76081.1"/>
    </source>
</evidence>
<comment type="caution">
    <text evidence="4">The sequence shown here is derived from an EMBL/GenBank/DDBJ whole genome shotgun (WGS) entry which is preliminary data.</text>
</comment>
<dbReference type="Proteomes" id="UP000248116">
    <property type="component" value="Unassembled WGS sequence"/>
</dbReference>
<dbReference type="EMBL" id="PRCW01000078">
    <property type="protein sequence ID" value="PYD47375.1"/>
    <property type="molecule type" value="Genomic_DNA"/>
</dbReference>
<dbReference type="AlphaFoldDB" id="A0A318QF43"/>
<keyword evidence="6" id="KW-1185">Reference proteome</keyword>
<feature type="signal peptide" evidence="2">
    <location>
        <begin position="1"/>
        <end position="23"/>
    </location>
</feature>
<dbReference type="Proteomes" id="UP000247609">
    <property type="component" value="Unassembled WGS sequence"/>
</dbReference>
<evidence type="ECO:0000313" key="3">
    <source>
        <dbReference type="EMBL" id="PYD47375.1"/>
    </source>
</evidence>
<sequence>MKKIGLLSASLLMLGAATGVASAMPSNTRAVNRDFTKLSIDGSRAFDDIAMARTALANNDSAGAAKLLTDANHAFARAKTDNRVFMKAESQLSQPKKAPAGAPAPSATPSTQPVAWLPVDGEYIVTEDLEPTSSKGTAVAAANTSLNKGQTAQASQNLQVAAVDVDFVLAVAPLQASSDDVYRASNLLAGKDTKGADAALADAQNAVRFVSEDMVETPDAPAGAKGGKAAKSK</sequence>
<evidence type="ECO:0000313" key="6">
    <source>
        <dbReference type="Proteomes" id="UP000248116"/>
    </source>
</evidence>
<evidence type="ECO:0008006" key="7">
    <source>
        <dbReference type="Google" id="ProtNLM"/>
    </source>
</evidence>
<dbReference type="Pfam" id="PF10938">
    <property type="entry name" value="YfdX"/>
    <property type="match status" value="1"/>
</dbReference>
<feature type="region of interest" description="Disordered" evidence="1">
    <location>
        <begin position="88"/>
        <end position="113"/>
    </location>
</feature>
<keyword evidence="2" id="KW-0732">Signal</keyword>
<reference evidence="4 5" key="1">
    <citation type="submission" date="2017-07" db="EMBL/GenBank/DDBJ databases">
        <title>A draft genome sequence of Komagataeibacter sp. T5K1.</title>
        <authorList>
            <person name="Skraban J."/>
            <person name="Cleenwerck I."/>
            <person name="Vandamme P."/>
            <person name="Trcek J."/>
        </authorList>
    </citation>
    <scope>NUCLEOTIDE SEQUENCE [LARGE SCALE GENOMIC DNA]</scope>
    <source>
        <strain evidence="4 5">T5K1</strain>
    </source>
</reference>
<protein>
    <recommendedName>
        <fullName evidence="7">YfdX family protein</fullName>
    </recommendedName>
</protein>
<name>A0A318QF43_9PROT</name>
<feature type="compositionally biased region" description="Low complexity" evidence="1">
    <location>
        <begin position="94"/>
        <end position="113"/>
    </location>
</feature>
<dbReference type="RefSeq" id="WP_110529088.1">
    <property type="nucleotide sequence ID" value="NZ_JAHRDT010000030.1"/>
</dbReference>
<organism evidence="4 5">
    <name type="scientific">Novacetimonas pomaceti</name>
    <dbReference type="NCBI Taxonomy" id="2021998"/>
    <lineage>
        <taxon>Bacteria</taxon>
        <taxon>Pseudomonadati</taxon>
        <taxon>Pseudomonadota</taxon>
        <taxon>Alphaproteobacteria</taxon>
        <taxon>Acetobacterales</taxon>
        <taxon>Acetobacteraceae</taxon>
        <taxon>Novacetimonas</taxon>
    </lineage>
</organism>
<proteinExistence type="predicted"/>
<reference evidence="3 6" key="2">
    <citation type="submission" date="2018-02" db="EMBL/GenBank/DDBJ databases">
        <authorList>
            <person name="Skraban J."/>
            <person name="Trcek J."/>
        </authorList>
    </citation>
    <scope>NUCLEOTIDE SEQUENCE [LARGE SCALE GENOMIC DNA]</scope>
    <source>
        <strain evidence="3 6">AV446</strain>
    </source>
</reference>
<dbReference type="Gene3D" id="6.10.250.2140">
    <property type="match status" value="1"/>
</dbReference>
<dbReference type="InterPro" id="IPR021236">
    <property type="entry name" value="Uncharacterised_YfdX"/>
</dbReference>
<dbReference type="EMBL" id="NOXG01000004">
    <property type="protein sequence ID" value="PYD76081.1"/>
    <property type="molecule type" value="Genomic_DNA"/>
</dbReference>
<evidence type="ECO:0000313" key="5">
    <source>
        <dbReference type="Proteomes" id="UP000247609"/>
    </source>
</evidence>